<dbReference type="EMBL" id="CM007896">
    <property type="protein sequence ID" value="OTG20174.1"/>
    <property type="molecule type" value="Genomic_DNA"/>
</dbReference>
<dbReference type="Proteomes" id="UP000215914">
    <property type="component" value="Chromosome 7"/>
</dbReference>
<accession>A0A251UAN0</accession>
<dbReference type="InParanoid" id="A0A251UAN0"/>
<feature type="signal peptide" evidence="1">
    <location>
        <begin position="1"/>
        <end position="31"/>
    </location>
</feature>
<keyword evidence="3" id="KW-1185">Reference proteome</keyword>
<keyword evidence="1" id="KW-0732">Signal</keyword>
<dbReference type="AlphaFoldDB" id="A0A251UAN0"/>
<reference evidence="3" key="1">
    <citation type="journal article" date="2017" name="Nature">
        <title>The sunflower genome provides insights into oil metabolism, flowering and Asterid evolution.</title>
        <authorList>
            <person name="Badouin H."/>
            <person name="Gouzy J."/>
            <person name="Grassa C.J."/>
            <person name="Murat F."/>
            <person name="Staton S.E."/>
            <person name="Cottret L."/>
            <person name="Lelandais-Briere C."/>
            <person name="Owens G.L."/>
            <person name="Carrere S."/>
            <person name="Mayjonade B."/>
            <person name="Legrand L."/>
            <person name="Gill N."/>
            <person name="Kane N.C."/>
            <person name="Bowers J.E."/>
            <person name="Hubner S."/>
            <person name="Bellec A."/>
            <person name="Berard A."/>
            <person name="Berges H."/>
            <person name="Blanchet N."/>
            <person name="Boniface M.C."/>
            <person name="Brunel D."/>
            <person name="Catrice O."/>
            <person name="Chaidir N."/>
            <person name="Claudel C."/>
            <person name="Donnadieu C."/>
            <person name="Faraut T."/>
            <person name="Fievet G."/>
            <person name="Helmstetter N."/>
            <person name="King M."/>
            <person name="Knapp S.J."/>
            <person name="Lai Z."/>
            <person name="Le Paslier M.C."/>
            <person name="Lippi Y."/>
            <person name="Lorenzon L."/>
            <person name="Mandel J.R."/>
            <person name="Marage G."/>
            <person name="Marchand G."/>
            <person name="Marquand E."/>
            <person name="Bret-Mestries E."/>
            <person name="Morien E."/>
            <person name="Nambeesan S."/>
            <person name="Nguyen T."/>
            <person name="Pegot-Espagnet P."/>
            <person name="Pouilly N."/>
            <person name="Raftis F."/>
            <person name="Sallet E."/>
            <person name="Schiex T."/>
            <person name="Thomas J."/>
            <person name="Vandecasteele C."/>
            <person name="Vares D."/>
            <person name="Vear F."/>
            <person name="Vautrin S."/>
            <person name="Crespi M."/>
            <person name="Mangin B."/>
            <person name="Burke J.M."/>
            <person name="Salse J."/>
            <person name="Munos S."/>
            <person name="Vincourt P."/>
            <person name="Rieseberg L.H."/>
            <person name="Langlade N.B."/>
        </authorList>
    </citation>
    <scope>NUCLEOTIDE SEQUENCE [LARGE SCALE GENOMIC DNA]</scope>
    <source>
        <strain evidence="3">cv. SF193</strain>
    </source>
</reference>
<evidence type="ECO:0000313" key="3">
    <source>
        <dbReference type="Proteomes" id="UP000215914"/>
    </source>
</evidence>
<gene>
    <name evidence="2" type="ORF">HannXRQ_Chr07g0190111</name>
</gene>
<protein>
    <submittedName>
        <fullName evidence="2">Uncharacterized protein</fullName>
    </submittedName>
</protein>
<name>A0A251UAN0_HELAN</name>
<proteinExistence type="predicted"/>
<sequence length="95" mass="11187">MIIRHGHEILQSIQVLRTLTLLLTLSHSVSPKTEIHHHHYHHPSLPFLQVPFKFEGDLWRWQLEGLSKEFVLVFFTITFSSLLHKISSLAISYYI</sequence>
<evidence type="ECO:0000256" key="1">
    <source>
        <dbReference type="SAM" id="SignalP"/>
    </source>
</evidence>
<organism evidence="2 3">
    <name type="scientific">Helianthus annuus</name>
    <name type="common">Common sunflower</name>
    <dbReference type="NCBI Taxonomy" id="4232"/>
    <lineage>
        <taxon>Eukaryota</taxon>
        <taxon>Viridiplantae</taxon>
        <taxon>Streptophyta</taxon>
        <taxon>Embryophyta</taxon>
        <taxon>Tracheophyta</taxon>
        <taxon>Spermatophyta</taxon>
        <taxon>Magnoliopsida</taxon>
        <taxon>eudicotyledons</taxon>
        <taxon>Gunneridae</taxon>
        <taxon>Pentapetalae</taxon>
        <taxon>asterids</taxon>
        <taxon>campanulids</taxon>
        <taxon>Asterales</taxon>
        <taxon>Asteraceae</taxon>
        <taxon>Asteroideae</taxon>
        <taxon>Heliantheae alliance</taxon>
        <taxon>Heliantheae</taxon>
        <taxon>Helianthus</taxon>
    </lineage>
</organism>
<evidence type="ECO:0000313" key="2">
    <source>
        <dbReference type="EMBL" id="OTG20174.1"/>
    </source>
</evidence>
<feature type="chain" id="PRO_5012919616" evidence="1">
    <location>
        <begin position="32"/>
        <end position="95"/>
    </location>
</feature>